<feature type="region of interest" description="Disordered" evidence="1">
    <location>
        <begin position="1"/>
        <end position="27"/>
    </location>
</feature>
<proteinExistence type="predicted"/>
<name>A0A089P087_9HYPH</name>
<evidence type="ECO:0000256" key="1">
    <source>
        <dbReference type="SAM" id="MobiDB-lite"/>
    </source>
</evidence>
<protein>
    <submittedName>
        <fullName evidence="2">Protein of unassigned function</fullName>
    </submittedName>
</protein>
<dbReference type="KEGG" id="mor:MOC_5891"/>
<dbReference type="AlphaFoldDB" id="A0A089P087"/>
<sequence>MPDFGENSARRDAEAPQNTRPLIDGPDLIRQHRAFDSHSDRKHDLRRPWFDVARNRADDDAARRRVHQHFRHNQRRSTTILFRPADRTEFDEDQIAGLKRSLSGSRRHR</sequence>
<reference evidence="2 3" key="1">
    <citation type="journal article" date="2014" name="PLoS ONE">
        <title>Genome Information of Methylobacterium oryzae, a Plant-Probiotic Methylotroph in the Phyllosphere.</title>
        <authorList>
            <person name="Kwak M.J."/>
            <person name="Jeong H."/>
            <person name="Madhaiyan M."/>
            <person name="Lee Y."/>
            <person name="Sa T.M."/>
            <person name="Oh T.K."/>
            <person name="Kim J.F."/>
        </authorList>
    </citation>
    <scope>NUCLEOTIDE SEQUENCE [LARGE SCALE GENOMIC DNA]</scope>
    <source>
        <strain evidence="2 3">CBMB20</strain>
    </source>
</reference>
<dbReference type="HOGENOM" id="CLU_2180774_0_0_5"/>
<dbReference type="EMBL" id="CP003811">
    <property type="protein sequence ID" value="AIQ93646.1"/>
    <property type="molecule type" value="Genomic_DNA"/>
</dbReference>
<gene>
    <name evidence="2" type="ORF">MOC_5891</name>
</gene>
<dbReference type="Proteomes" id="UP000029492">
    <property type="component" value="Chromosome"/>
</dbReference>
<keyword evidence="3" id="KW-1185">Reference proteome</keyword>
<accession>A0A089P087</accession>
<evidence type="ECO:0000313" key="2">
    <source>
        <dbReference type="EMBL" id="AIQ93646.1"/>
    </source>
</evidence>
<dbReference type="STRING" id="693986.MOC_5891"/>
<evidence type="ECO:0000313" key="3">
    <source>
        <dbReference type="Proteomes" id="UP000029492"/>
    </source>
</evidence>
<organism evidence="2 3">
    <name type="scientific">Methylobacterium oryzae CBMB20</name>
    <dbReference type="NCBI Taxonomy" id="693986"/>
    <lineage>
        <taxon>Bacteria</taxon>
        <taxon>Pseudomonadati</taxon>
        <taxon>Pseudomonadota</taxon>
        <taxon>Alphaproteobacteria</taxon>
        <taxon>Hyphomicrobiales</taxon>
        <taxon>Methylobacteriaceae</taxon>
        <taxon>Methylobacterium</taxon>
    </lineage>
</organism>